<gene>
    <name evidence="2" type="primary">LOC105424791</name>
</gene>
<reference evidence="2" key="1">
    <citation type="submission" date="2025-08" db="UniProtKB">
        <authorList>
            <consortium name="RefSeq"/>
        </authorList>
    </citation>
    <scope>IDENTIFICATION</scope>
</reference>
<proteinExistence type="predicted"/>
<sequence length="62" mass="7308">MDKLRRALNGNERCDEESGIITQVDADFTVMDQTTLSWSTRIKERSCCICCILYFRQYYLFG</sequence>
<protein>
    <submittedName>
        <fullName evidence="2">Uncharacterized protein LOC105424791 isoform X3</fullName>
    </submittedName>
</protein>
<accession>A0A6I9W4S6</accession>
<organism evidence="1 2">
    <name type="scientific">Pogonomyrmex barbatus</name>
    <name type="common">red harvester ant</name>
    <dbReference type="NCBI Taxonomy" id="144034"/>
    <lineage>
        <taxon>Eukaryota</taxon>
        <taxon>Metazoa</taxon>
        <taxon>Ecdysozoa</taxon>
        <taxon>Arthropoda</taxon>
        <taxon>Hexapoda</taxon>
        <taxon>Insecta</taxon>
        <taxon>Pterygota</taxon>
        <taxon>Neoptera</taxon>
        <taxon>Endopterygota</taxon>
        <taxon>Hymenoptera</taxon>
        <taxon>Apocrita</taxon>
        <taxon>Aculeata</taxon>
        <taxon>Formicoidea</taxon>
        <taxon>Formicidae</taxon>
        <taxon>Myrmicinae</taxon>
        <taxon>Pogonomyrmex</taxon>
    </lineage>
</organism>
<dbReference type="GeneID" id="105424791"/>
<evidence type="ECO:0000313" key="1">
    <source>
        <dbReference type="Proteomes" id="UP000504615"/>
    </source>
</evidence>
<keyword evidence="1" id="KW-1185">Reference proteome</keyword>
<evidence type="ECO:0000313" key="2">
    <source>
        <dbReference type="RefSeq" id="XP_011633521.1"/>
    </source>
</evidence>
<dbReference type="OrthoDB" id="73614at2759"/>
<dbReference type="AlphaFoldDB" id="A0A6I9W4S6"/>
<name>A0A6I9W4S6_9HYME</name>
<dbReference type="Proteomes" id="UP000504615">
    <property type="component" value="Unplaced"/>
</dbReference>
<dbReference type="RefSeq" id="XP_011633521.1">
    <property type="nucleotide sequence ID" value="XM_011635219.2"/>
</dbReference>